<dbReference type="InterPro" id="IPR036938">
    <property type="entry name" value="PAP2/HPO_sf"/>
</dbReference>
<dbReference type="Proteomes" id="UP000054172">
    <property type="component" value="Unassembled WGS sequence"/>
</dbReference>
<feature type="domain" description="Phosphatidic acid phosphatase type 2/haloperoxidase" evidence="2">
    <location>
        <begin position="59"/>
        <end position="175"/>
    </location>
</feature>
<protein>
    <recommendedName>
        <fullName evidence="2">Phosphatidic acid phosphatase type 2/haloperoxidase domain-containing protein</fullName>
    </recommendedName>
</protein>
<dbReference type="PANTHER" id="PTHR14969:SF13">
    <property type="entry name" value="AT30094P"/>
    <property type="match status" value="1"/>
</dbReference>
<feature type="transmembrane region" description="Helical" evidence="1">
    <location>
        <begin position="55"/>
        <end position="75"/>
    </location>
</feature>
<dbReference type="STRING" id="1702214.AL399_02995"/>
<evidence type="ECO:0000259" key="2">
    <source>
        <dbReference type="SMART" id="SM00014"/>
    </source>
</evidence>
<keyword evidence="1" id="KW-1133">Transmembrane helix</keyword>
<comment type="caution">
    <text evidence="3">The sequence shown here is derived from an EMBL/GenBank/DDBJ whole genome shotgun (WGS) entry which is preliminary data.</text>
</comment>
<gene>
    <name evidence="3" type="ORF">AL399_02995</name>
</gene>
<keyword evidence="1" id="KW-0472">Membrane</keyword>
<feature type="transmembrane region" description="Helical" evidence="1">
    <location>
        <begin position="108"/>
        <end position="128"/>
    </location>
</feature>
<evidence type="ECO:0000313" key="3">
    <source>
        <dbReference type="EMBL" id="KQM09241.1"/>
    </source>
</evidence>
<evidence type="ECO:0000313" key="4">
    <source>
        <dbReference type="Proteomes" id="UP000054172"/>
    </source>
</evidence>
<dbReference type="Gene3D" id="1.20.144.10">
    <property type="entry name" value="Phosphatidic acid phosphatase type 2/haloperoxidase"/>
    <property type="match status" value="1"/>
</dbReference>
<feature type="transmembrane region" description="Helical" evidence="1">
    <location>
        <begin position="26"/>
        <end position="48"/>
    </location>
</feature>
<dbReference type="EMBL" id="LIIK01000009">
    <property type="protein sequence ID" value="KQM09241.1"/>
    <property type="molecule type" value="Genomic_DNA"/>
</dbReference>
<evidence type="ECO:0000256" key="1">
    <source>
        <dbReference type="SAM" id="Phobius"/>
    </source>
</evidence>
<sequence length="198" mass="22340">MEWLLELDRQAFLAINGLHTAWLDPIMAFCSGKLTWIPLYLLILYLVWRKAGWGGLLWFMLGVAITILLADQLSVHLFKNTVQRLRPCHAQELQGLVYLPYGHCGGQYGFISSHACNCMAVALFGTLFARSKLLGWLLFLWAMVVSLSRVYMGVHYPGDVLCGAIFGLLVGSAVYFGTCRLRILVERRVKKRANSNEN</sequence>
<feature type="transmembrane region" description="Helical" evidence="1">
    <location>
        <begin position="133"/>
        <end position="152"/>
    </location>
</feature>
<dbReference type="CDD" id="cd03395">
    <property type="entry name" value="PAP2_like_4"/>
    <property type="match status" value="1"/>
</dbReference>
<dbReference type="SUPFAM" id="SSF48317">
    <property type="entry name" value="Acid phosphatase/Vanadium-dependent haloperoxidase"/>
    <property type="match status" value="1"/>
</dbReference>
<name>A0A0Q4B861_9BACT</name>
<dbReference type="PANTHER" id="PTHR14969">
    <property type="entry name" value="SPHINGOSINE-1-PHOSPHATE PHOSPHOHYDROLASE"/>
    <property type="match status" value="1"/>
</dbReference>
<keyword evidence="1" id="KW-0812">Transmembrane</keyword>
<dbReference type="Pfam" id="PF01569">
    <property type="entry name" value="PAP2"/>
    <property type="match status" value="1"/>
</dbReference>
<keyword evidence="4" id="KW-1185">Reference proteome</keyword>
<dbReference type="GO" id="GO:0042392">
    <property type="term" value="F:sphingosine-1-phosphate phosphatase activity"/>
    <property type="evidence" value="ECO:0007669"/>
    <property type="project" value="TreeGrafter"/>
</dbReference>
<feature type="transmembrane region" description="Helical" evidence="1">
    <location>
        <begin position="164"/>
        <end position="185"/>
    </location>
</feature>
<organism evidence="3 4">
    <name type="scientific">Candidatus [Bacteroides] periocalifornicus</name>
    <dbReference type="NCBI Taxonomy" id="1702214"/>
    <lineage>
        <taxon>Bacteria</taxon>
        <taxon>Pseudomonadati</taxon>
        <taxon>Bacteroidota</taxon>
    </lineage>
</organism>
<dbReference type="PATRIC" id="fig|1702214.3.peg.968"/>
<accession>A0A0Q4B861</accession>
<dbReference type="SMART" id="SM00014">
    <property type="entry name" value="acidPPc"/>
    <property type="match status" value="1"/>
</dbReference>
<dbReference type="InterPro" id="IPR000326">
    <property type="entry name" value="PAP2/HPO"/>
</dbReference>
<dbReference type="AlphaFoldDB" id="A0A0Q4B861"/>
<proteinExistence type="predicted"/>
<reference evidence="3" key="1">
    <citation type="submission" date="2015-08" db="EMBL/GenBank/DDBJ databases">
        <title>Candidatus Bacteriodes Periocalifornicus.</title>
        <authorList>
            <person name="McLean J.S."/>
            <person name="Kelley S."/>
        </authorList>
    </citation>
    <scope>NUCLEOTIDE SEQUENCE [LARGE SCALE GENOMIC DNA]</scope>
    <source>
        <strain evidence="3">12B</strain>
    </source>
</reference>